<keyword evidence="2" id="KW-0520">NAD</keyword>
<dbReference type="GO" id="GO:0016491">
    <property type="term" value="F:oxidoreductase activity"/>
    <property type="evidence" value="ECO:0007669"/>
    <property type="project" value="UniProtKB-KW"/>
</dbReference>
<dbReference type="EMBL" id="BLZA01000053">
    <property type="protein sequence ID" value="GHJ90001.1"/>
    <property type="molecule type" value="Genomic_DNA"/>
</dbReference>
<dbReference type="PANTHER" id="PTHR43333">
    <property type="entry name" value="2-HACID_DH_C DOMAIN-CONTAINING PROTEIN"/>
    <property type="match status" value="1"/>
</dbReference>
<dbReference type="Pfam" id="PF02826">
    <property type="entry name" value="2-Hacid_dh_C"/>
    <property type="match status" value="2"/>
</dbReference>
<evidence type="ECO:0000256" key="2">
    <source>
        <dbReference type="ARBA" id="ARBA00023027"/>
    </source>
</evidence>
<dbReference type="SUPFAM" id="SSF51735">
    <property type="entry name" value="NAD(P)-binding Rossmann-fold domains"/>
    <property type="match status" value="1"/>
</dbReference>
<comment type="caution">
    <text evidence="4">The sequence shown here is derived from an EMBL/GenBank/DDBJ whole genome shotgun (WGS) entry which is preliminary data.</text>
</comment>
<dbReference type="SUPFAM" id="SSF52283">
    <property type="entry name" value="Formate/glycerate dehydrogenase catalytic domain-like"/>
    <property type="match status" value="1"/>
</dbReference>
<evidence type="ECO:0000259" key="3">
    <source>
        <dbReference type="Pfam" id="PF02826"/>
    </source>
</evidence>
<dbReference type="AlphaFoldDB" id="A0A8H3TYK0"/>
<dbReference type="InterPro" id="IPR036291">
    <property type="entry name" value="NAD(P)-bd_dom_sf"/>
</dbReference>
<sequence>MSPKPLILVCVPLYPSADAVLPYLKARLAGKKLPPRASEVNDLDVNEDTVPFEVKYFPTPNEEGKGPSDQDWEKCAVLVCLQIPERLKSTTQVPKLKLVQLCSAGVNHIQGTPFYKSIPEKSDLIVCSASGIHVVPISEHVIATTMALYHNFPKFILSGAQDPPRWIRMPELGHGGFVVRELRGRTIGLLGYGHIARETARMAQALGMRVICATRTGHPTPIKGYLLPHTGDHDGHIPAKWYTTTSADSLAAFYANADVVVNSLPATDETRGFVDEGAFRRMKDDAVFVNIGRGDTVDQETMIRALEAGLHAPGDADTVTEKPDKGNLRIGAASLDVTTPEPLPADSKLWRLPNVLLTPHMSGGSELYWYRVADLASINAVRVVREGKGGLNAVRGKGED</sequence>
<gene>
    <name evidence="4" type="ORF">NliqN6_6403</name>
</gene>
<evidence type="ECO:0000313" key="4">
    <source>
        <dbReference type="EMBL" id="GHJ90001.1"/>
    </source>
</evidence>
<reference evidence="4" key="1">
    <citation type="submission" date="2020-07" db="EMBL/GenBank/DDBJ databases">
        <title>Draft Genome Sequence of a Deep-Sea Yeast, Naganishia (Cryptococcus) liquefaciens strain N6.</title>
        <authorList>
            <person name="Han Y.W."/>
            <person name="Kajitani R."/>
            <person name="Morimoto H."/>
            <person name="Parhat M."/>
            <person name="Tsubouchi H."/>
            <person name="Bakenova O."/>
            <person name="Ogata M."/>
            <person name="Argunhan B."/>
            <person name="Aoki R."/>
            <person name="Kajiwara S."/>
            <person name="Itoh T."/>
            <person name="Iwasaki H."/>
        </authorList>
    </citation>
    <scope>NUCLEOTIDE SEQUENCE</scope>
    <source>
        <strain evidence="4">N6</strain>
    </source>
</reference>
<name>A0A8H3TYK0_9TREE</name>
<evidence type="ECO:0000256" key="1">
    <source>
        <dbReference type="ARBA" id="ARBA00023002"/>
    </source>
</evidence>
<feature type="domain" description="D-isomer specific 2-hydroxyacid dehydrogenase NAD-binding" evidence="3">
    <location>
        <begin position="329"/>
        <end position="362"/>
    </location>
</feature>
<dbReference type="OrthoDB" id="298012at2759"/>
<keyword evidence="1" id="KW-0560">Oxidoreductase</keyword>
<keyword evidence="5" id="KW-1185">Reference proteome</keyword>
<dbReference type="Gene3D" id="3.40.50.720">
    <property type="entry name" value="NAD(P)-binding Rossmann-like Domain"/>
    <property type="match status" value="4"/>
</dbReference>
<dbReference type="InterPro" id="IPR006140">
    <property type="entry name" value="D-isomer_DH_NAD-bd"/>
</dbReference>
<proteinExistence type="predicted"/>
<dbReference type="GO" id="GO:0051287">
    <property type="term" value="F:NAD binding"/>
    <property type="evidence" value="ECO:0007669"/>
    <property type="project" value="InterPro"/>
</dbReference>
<organism evidence="4 5">
    <name type="scientific">Naganishia liquefaciens</name>
    <dbReference type="NCBI Taxonomy" id="104408"/>
    <lineage>
        <taxon>Eukaryota</taxon>
        <taxon>Fungi</taxon>
        <taxon>Dikarya</taxon>
        <taxon>Basidiomycota</taxon>
        <taxon>Agaricomycotina</taxon>
        <taxon>Tremellomycetes</taxon>
        <taxon>Filobasidiales</taxon>
        <taxon>Filobasidiaceae</taxon>
        <taxon>Naganishia</taxon>
    </lineage>
</organism>
<dbReference type="PANTHER" id="PTHR43333:SF1">
    <property type="entry name" value="D-ISOMER SPECIFIC 2-HYDROXYACID DEHYDROGENASE NAD-BINDING DOMAIN-CONTAINING PROTEIN"/>
    <property type="match status" value="1"/>
</dbReference>
<dbReference type="Proteomes" id="UP000620104">
    <property type="component" value="Unassembled WGS sequence"/>
</dbReference>
<accession>A0A8H3TYK0</accession>
<evidence type="ECO:0000313" key="5">
    <source>
        <dbReference type="Proteomes" id="UP000620104"/>
    </source>
</evidence>
<feature type="domain" description="D-isomer specific 2-hydroxyacid dehydrogenase NAD-binding" evidence="3">
    <location>
        <begin position="175"/>
        <end position="323"/>
    </location>
</feature>
<protein>
    <recommendedName>
        <fullName evidence="3">D-isomer specific 2-hydroxyacid dehydrogenase NAD-binding domain-containing protein</fullName>
    </recommendedName>
</protein>